<dbReference type="Gramene" id="Pp3c1_31720V3.2">
    <property type="protein sequence ID" value="PAC:32969201.CDS.1"/>
    <property type="gene ID" value="Pp3c1_31720"/>
</dbReference>
<evidence type="ECO:0000313" key="1">
    <source>
        <dbReference type="EMBL" id="PNR63024.1"/>
    </source>
</evidence>
<organism evidence="1">
    <name type="scientific">Physcomitrium patens</name>
    <name type="common">Spreading-leaved earth moss</name>
    <name type="synonym">Physcomitrella patens</name>
    <dbReference type="NCBI Taxonomy" id="3218"/>
    <lineage>
        <taxon>Eukaryota</taxon>
        <taxon>Viridiplantae</taxon>
        <taxon>Streptophyta</taxon>
        <taxon>Embryophyta</taxon>
        <taxon>Bryophyta</taxon>
        <taxon>Bryophytina</taxon>
        <taxon>Bryopsida</taxon>
        <taxon>Funariidae</taxon>
        <taxon>Funariales</taxon>
        <taxon>Funariaceae</taxon>
        <taxon>Physcomitrium</taxon>
    </lineage>
</organism>
<dbReference type="Proteomes" id="UP000006727">
    <property type="component" value="Chromosome 1"/>
</dbReference>
<evidence type="ECO:0000313" key="2">
    <source>
        <dbReference type="EnsemblPlants" id="PAC:32969200.CDS.1"/>
    </source>
</evidence>
<proteinExistence type="predicted"/>
<dbReference type="EnsemblPlants" id="Pp3c1_31720V3.1">
    <property type="protein sequence ID" value="PAC:32969200.CDS.1"/>
    <property type="gene ID" value="Pp3c1_31720"/>
</dbReference>
<reference evidence="1 3" key="1">
    <citation type="journal article" date="2008" name="Science">
        <title>The Physcomitrella genome reveals evolutionary insights into the conquest of land by plants.</title>
        <authorList>
            <person name="Rensing S."/>
            <person name="Lang D."/>
            <person name="Zimmer A."/>
            <person name="Terry A."/>
            <person name="Salamov A."/>
            <person name="Shapiro H."/>
            <person name="Nishiyama T."/>
            <person name="Perroud P.-F."/>
            <person name="Lindquist E."/>
            <person name="Kamisugi Y."/>
            <person name="Tanahashi T."/>
            <person name="Sakakibara K."/>
            <person name="Fujita T."/>
            <person name="Oishi K."/>
            <person name="Shin-I T."/>
            <person name="Kuroki Y."/>
            <person name="Toyoda A."/>
            <person name="Suzuki Y."/>
            <person name="Hashimoto A."/>
            <person name="Yamaguchi K."/>
            <person name="Sugano A."/>
            <person name="Kohara Y."/>
            <person name="Fujiyama A."/>
            <person name="Anterola A."/>
            <person name="Aoki S."/>
            <person name="Ashton N."/>
            <person name="Barbazuk W.B."/>
            <person name="Barker E."/>
            <person name="Bennetzen J."/>
            <person name="Bezanilla M."/>
            <person name="Blankenship R."/>
            <person name="Cho S.H."/>
            <person name="Dutcher S."/>
            <person name="Estelle M."/>
            <person name="Fawcett J.A."/>
            <person name="Gundlach H."/>
            <person name="Hanada K."/>
            <person name="Heyl A."/>
            <person name="Hicks K.A."/>
            <person name="Hugh J."/>
            <person name="Lohr M."/>
            <person name="Mayer K."/>
            <person name="Melkozernov A."/>
            <person name="Murata T."/>
            <person name="Nelson D."/>
            <person name="Pils B."/>
            <person name="Prigge M."/>
            <person name="Reiss B."/>
            <person name="Renner T."/>
            <person name="Rombauts S."/>
            <person name="Rushton P."/>
            <person name="Sanderfoot A."/>
            <person name="Schween G."/>
            <person name="Shiu S.-H."/>
            <person name="Stueber K."/>
            <person name="Theodoulou F.L."/>
            <person name="Tu H."/>
            <person name="Van de Peer Y."/>
            <person name="Verrier P.J."/>
            <person name="Waters E."/>
            <person name="Wood A."/>
            <person name="Yang L."/>
            <person name="Cove D."/>
            <person name="Cuming A."/>
            <person name="Hasebe M."/>
            <person name="Lucas S."/>
            <person name="Mishler D.B."/>
            <person name="Reski R."/>
            <person name="Grigoriev I."/>
            <person name="Quatrano R.S."/>
            <person name="Boore J.L."/>
        </authorList>
    </citation>
    <scope>NUCLEOTIDE SEQUENCE [LARGE SCALE GENOMIC DNA]</scope>
    <source>
        <strain evidence="2 3">cv. Gransden 2004</strain>
    </source>
</reference>
<dbReference type="InParanoid" id="A0A2K1LAH4"/>
<dbReference type="EnsemblPlants" id="Pp3c1_31720V3.2">
    <property type="protein sequence ID" value="PAC:32969201.CDS.1"/>
    <property type="gene ID" value="Pp3c1_31720"/>
</dbReference>
<dbReference type="PaxDb" id="3218-PP1S249_3V6.1"/>
<sequence length="52" mass="5441">MISQLSSSVGTWGIRSAGRICDPGPRSESLVAVCLAGSICDGVWGRRKFCLG</sequence>
<reference evidence="2" key="3">
    <citation type="submission" date="2020-12" db="UniProtKB">
        <authorList>
            <consortium name="EnsemblPlants"/>
        </authorList>
    </citation>
    <scope>IDENTIFICATION</scope>
</reference>
<name>A0A2K1LAH4_PHYPA</name>
<gene>
    <name evidence="1" type="ORF">PHYPA_001449</name>
</gene>
<dbReference type="AlphaFoldDB" id="A0A2K1LAH4"/>
<keyword evidence="3" id="KW-1185">Reference proteome</keyword>
<dbReference type="EMBL" id="ABEU02000001">
    <property type="protein sequence ID" value="PNR63024.1"/>
    <property type="molecule type" value="Genomic_DNA"/>
</dbReference>
<accession>A0A2K1LAH4</accession>
<dbReference type="Gramene" id="Pp3c1_31720V3.1">
    <property type="protein sequence ID" value="PAC:32969200.CDS.1"/>
    <property type="gene ID" value="Pp3c1_31720"/>
</dbReference>
<protein>
    <submittedName>
        <fullName evidence="1 2">Uncharacterized protein</fullName>
    </submittedName>
</protein>
<evidence type="ECO:0000313" key="3">
    <source>
        <dbReference type="Proteomes" id="UP000006727"/>
    </source>
</evidence>
<reference evidence="1 3" key="2">
    <citation type="journal article" date="2018" name="Plant J.">
        <title>The Physcomitrella patens chromosome-scale assembly reveals moss genome structure and evolution.</title>
        <authorList>
            <person name="Lang D."/>
            <person name="Ullrich K.K."/>
            <person name="Murat F."/>
            <person name="Fuchs J."/>
            <person name="Jenkins J."/>
            <person name="Haas F.B."/>
            <person name="Piednoel M."/>
            <person name="Gundlach H."/>
            <person name="Van Bel M."/>
            <person name="Meyberg R."/>
            <person name="Vives C."/>
            <person name="Morata J."/>
            <person name="Symeonidi A."/>
            <person name="Hiss M."/>
            <person name="Muchero W."/>
            <person name="Kamisugi Y."/>
            <person name="Saleh O."/>
            <person name="Blanc G."/>
            <person name="Decker E.L."/>
            <person name="van Gessel N."/>
            <person name="Grimwood J."/>
            <person name="Hayes R.D."/>
            <person name="Graham S.W."/>
            <person name="Gunter L.E."/>
            <person name="McDaniel S.F."/>
            <person name="Hoernstein S.N.W."/>
            <person name="Larsson A."/>
            <person name="Li F.W."/>
            <person name="Perroud P.F."/>
            <person name="Phillips J."/>
            <person name="Ranjan P."/>
            <person name="Rokshar D.S."/>
            <person name="Rothfels C.J."/>
            <person name="Schneider L."/>
            <person name="Shu S."/>
            <person name="Stevenson D.W."/>
            <person name="Thummler F."/>
            <person name="Tillich M."/>
            <person name="Villarreal Aguilar J.C."/>
            <person name="Widiez T."/>
            <person name="Wong G.K."/>
            <person name="Wymore A."/>
            <person name="Zhang Y."/>
            <person name="Zimmer A.D."/>
            <person name="Quatrano R.S."/>
            <person name="Mayer K.F.X."/>
            <person name="Goodstein D."/>
            <person name="Casacuberta J.M."/>
            <person name="Vandepoele K."/>
            <person name="Reski R."/>
            <person name="Cuming A.C."/>
            <person name="Tuskan G.A."/>
            <person name="Maumus F."/>
            <person name="Salse J."/>
            <person name="Schmutz J."/>
            <person name="Rensing S.A."/>
        </authorList>
    </citation>
    <scope>NUCLEOTIDE SEQUENCE [LARGE SCALE GENOMIC DNA]</scope>
    <source>
        <strain evidence="2 3">cv. Gransden 2004</strain>
    </source>
</reference>